<dbReference type="InterPro" id="IPR008984">
    <property type="entry name" value="SMAD_FHA_dom_sf"/>
</dbReference>
<accession>A0A6V8SAE7</accession>
<evidence type="ECO:0000313" key="2">
    <source>
        <dbReference type="EMBL" id="GFP74227.1"/>
    </source>
</evidence>
<dbReference type="EMBL" id="BLZR01000001">
    <property type="protein sequence ID" value="GFP74227.1"/>
    <property type="molecule type" value="Genomic_DNA"/>
</dbReference>
<dbReference type="Proteomes" id="UP000580568">
    <property type="component" value="Unassembled WGS sequence"/>
</dbReference>
<dbReference type="SUPFAM" id="SSF49879">
    <property type="entry name" value="SMAD/FHA domain"/>
    <property type="match status" value="1"/>
</dbReference>
<proteinExistence type="predicted"/>
<dbReference type="AlphaFoldDB" id="A0A6V8SAE7"/>
<evidence type="ECO:0000259" key="1">
    <source>
        <dbReference type="PROSITE" id="PS50006"/>
    </source>
</evidence>
<evidence type="ECO:0000313" key="3">
    <source>
        <dbReference type="Proteomes" id="UP000580568"/>
    </source>
</evidence>
<protein>
    <recommendedName>
        <fullName evidence="1">FHA domain-containing protein</fullName>
    </recommendedName>
</protein>
<dbReference type="InterPro" id="IPR045962">
    <property type="entry name" value="DUF6382"/>
</dbReference>
<dbReference type="SMART" id="SM00240">
    <property type="entry name" value="FHA"/>
    <property type="match status" value="1"/>
</dbReference>
<reference evidence="2 3" key="1">
    <citation type="submission" date="2020-07" db="EMBL/GenBank/DDBJ databases">
        <title>A new beta-1,3-glucan-decomposing anaerobic bacterium isolated from anoxic soil subjected to biological soil disinfestation.</title>
        <authorList>
            <person name="Ueki A."/>
            <person name="Tonouchi A."/>
        </authorList>
    </citation>
    <scope>NUCLEOTIDE SEQUENCE [LARGE SCALE GENOMIC DNA]</scope>
    <source>
        <strain evidence="2 3">TW1</strain>
    </source>
</reference>
<dbReference type="PROSITE" id="PS50006">
    <property type="entry name" value="FHA_DOMAIN"/>
    <property type="match status" value="1"/>
</dbReference>
<dbReference type="Pfam" id="PF19909">
    <property type="entry name" value="DUF6382"/>
    <property type="match status" value="1"/>
</dbReference>
<organism evidence="2 3">
    <name type="scientific">Clostridium fungisolvens</name>
    <dbReference type="NCBI Taxonomy" id="1604897"/>
    <lineage>
        <taxon>Bacteria</taxon>
        <taxon>Bacillati</taxon>
        <taxon>Bacillota</taxon>
        <taxon>Clostridia</taxon>
        <taxon>Eubacteriales</taxon>
        <taxon>Clostridiaceae</taxon>
        <taxon>Clostridium</taxon>
    </lineage>
</organism>
<feature type="domain" description="FHA" evidence="1">
    <location>
        <begin position="292"/>
        <end position="343"/>
    </location>
</feature>
<name>A0A6V8SAE7_9CLOT</name>
<sequence length="368" mass="42017">MKFKAKIKNSQLIVKVKISSDDVISEREIDILEKKNIRGFLKPKQSRSNLIEYTGPAGVSMSDHLKNPLSKYEFFYIMAQIVDATKKIQNNNLFLNNLILDLRYVYINENTKEIQFVYVPVMSNHICLNVTGFMESIAYSVKPMANQDFDFVAKYVSFIKSLGGFDVSAIESYVSREDKDVARQIRKQNIGQSGFITDKPKDYYEHRDQKSQVDYEATGLLEEGEVTGLLEEDDATGLLDEYEATSLLNDEGTSLLEENSVPFNGASHQEVHFPSLLRISTNETISINKPVFRLGKGRSYVDYFVTDNNAVSRSHADIITRGNRYFVFDQNSTNHTFINDELLAAKVETEIFEGNILRLANEEFIFHL</sequence>
<keyword evidence="3" id="KW-1185">Reference proteome</keyword>
<gene>
    <name evidence="2" type="ORF">bsdtw1_00272</name>
</gene>
<dbReference type="Gene3D" id="2.60.200.20">
    <property type="match status" value="1"/>
</dbReference>
<dbReference type="CDD" id="cd00060">
    <property type="entry name" value="FHA"/>
    <property type="match status" value="1"/>
</dbReference>
<dbReference type="InterPro" id="IPR000253">
    <property type="entry name" value="FHA_dom"/>
</dbReference>
<comment type="caution">
    <text evidence="2">The sequence shown here is derived from an EMBL/GenBank/DDBJ whole genome shotgun (WGS) entry which is preliminary data.</text>
</comment>
<dbReference type="RefSeq" id="WP_183275793.1">
    <property type="nucleotide sequence ID" value="NZ_BLZR01000001.1"/>
</dbReference>
<dbReference type="Pfam" id="PF00498">
    <property type="entry name" value="FHA"/>
    <property type="match status" value="1"/>
</dbReference>